<dbReference type="InterPro" id="IPR010756">
    <property type="entry name" value="Tls1-like"/>
</dbReference>
<dbReference type="Pfam" id="PF07052">
    <property type="entry name" value="Hep_59"/>
    <property type="match status" value="1"/>
</dbReference>
<reference evidence="5 6" key="1">
    <citation type="journal article" date="2007" name="Nature">
        <title>Evolution of genes and genomes on the Drosophila phylogeny.</title>
        <authorList>
            <consortium name="Drosophila 12 Genomes Consortium"/>
            <person name="Clark A.G."/>
            <person name="Eisen M.B."/>
            <person name="Smith D.R."/>
            <person name="Bergman C.M."/>
            <person name="Oliver B."/>
            <person name="Markow T.A."/>
            <person name="Kaufman T.C."/>
            <person name="Kellis M."/>
            <person name="Gelbart W."/>
            <person name="Iyer V.N."/>
            <person name="Pollard D.A."/>
            <person name="Sackton T.B."/>
            <person name="Larracuente A.M."/>
            <person name="Singh N.D."/>
            <person name="Abad J.P."/>
            <person name="Abt D.N."/>
            <person name="Adryan B."/>
            <person name="Aguade M."/>
            <person name="Akashi H."/>
            <person name="Anderson W.W."/>
            <person name="Aquadro C.F."/>
            <person name="Ardell D.H."/>
            <person name="Arguello R."/>
            <person name="Artieri C.G."/>
            <person name="Barbash D.A."/>
            <person name="Barker D."/>
            <person name="Barsanti P."/>
            <person name="Batterham P."/>
            <person name="Batzoglou S."/>
            <person name="Begun D."/>
            <person name="Bhutkar A."/>
            <person name="Blanco E."/>
            <person name="Bosak S.A."/>
            <person name="Bradley R.K."/>
            <person name="Brand A.D."/>
            <person name="Brent M.R."/>
            <person name="Brooks A.N."/>
            <person name="Brown R.H."/>
            <person name="Butlin R.K."/>
            <person name="Caggese C."/>
            <person name="Calvi B.R."/>
            <person name="Bernardo de Carvalho A."/>
            <person name="Caspi A."/>
            <person name="Castrezana S."/>
            <person name="Celniker S.E."/>
            <person name="Chang J.L."/>
            <person name="Chapple C."/>
            <person name="Chatterji S."/>
            <person name="Chinwalla A."/>
            <person name="Civetta A."/>
            <person name="Clifton S.W."/>
            <person name="Comeron J.M."/>
            <person name="Costello J.C."/>
            <person name="Coyne J.A."/>
            <person name="Daub J."/>
            <person name="David R.G."/>
            <person name="Delcher A.L."/>
            <person name="Delehaunty K."/>
            <person name="Do C.B."/>
            <person name="Ebling H."/>
            <person name="Edwards K."/>
            <person name="Eickbush T."/>
            <person name="Evans J.D."/>
            <person name="Filipski A."/>
            <person name="Findeiss S."/>
            <person name="Freyhult E."/>
            <person name="Fulton L."/>
            <person name="Fulton R."/>
            <person name="Garcia A.C."/>
            <person name="Gardiner A."/>
            <person name="Garfield D.A."/>
            <person name="Garvin B.E."/>
            <person name="Gibson G."/>
            <person name="Gilbert D."/>
            <person name="Gnerre S."/>
            <person name="Godfrey J."/>
            <person name="Good R."/>
            <person name="Gotea V."/>
            <person name="Gravely B."/>
            <person name="Greenberg A.J."/>
            <person name="Griffiths-Jones S."/>
            <person name="Gross S."/>
            <person name="Guigo R."/>
            <person name="Gustafson E.A."/>
            <person name="Haerty W."/>
            <person name="Hahn M.W."/>
            <person name="Halligan D.L."/>
            <person name="Halpern A.L."/>
            <person name="Halter G.M."/>
            <person name="Han M.V."/>
            <person name="Heger A."/>
            <person name="Hillier L."/>
            <person name="Hinrichs A.S."/>
            <person name="Holmes I."/>
            <person name="Hoskins R.A."/>
            <person name="Hubisz M.J."/>
            <person name="Hultmark D."/>
            <person name="Huntley M.A."/>
            <person name="Jaffe D.B."/>
            <person name="Jagadeeshan S."/>
            <person name="Jeck W.R."/>
            <person name="Johnson J."/>
            <person name="Jones C.D."/>
            <person name="Jordan W.C."/>
            <person name="Karpen G.H."/>
            <person name="Kataoka E."/>
            <person name="Keightley P.D."/>
            <person name="Kheradpour P."/>
            <person name="Kirkness E.F."/>
            <person name="Koerich L.B."/>
            <person name="Kristiansen K."/>
            <person name="Kudrna D."/>
            <person name="Kulathinal R.J."/>
            <person name="Kumar S."/>
            <person name="Kwok R."/>
            <person name="Lander E."/>
            <person name="Langley C.H."/>
            <person name="Lapoint R."/>
            <person name="Lazzaro B.P."/>
            <person name="Lee S.J."/>
            <person name="Levesque L."/>
            <person name="Li R."/>
            <person name="Lin C.F."/>
            <person name="Lin M.F."/>
            <person name="Lindblad-Toh K."/>
            <person name="Llopart A."/>
            <person name="Long M."/>
            <person name="Low L."/>
            <person name="Lozovsky E."/>
            <person name="Lu J."/>
            <person name="Luo M."/>
            <person name="Machado C.A."/>
            <person name="Makalowski W."/>
            <person name="Marzo M."/>
            <person name="Matsuda M."/>
            <person name="Matzkin L."/>
            <person name="McAllister B."/>
            <person name="McBride C.S."/>
            <person name="McKernan B."/>
            <person name="McKernan K."/>
            <person name="Mendez-Lago M."/>
            <person name="Minx P."/>
            <person name="Mollenhauer M.U."/>
            <person name="Montooth K."/>
            <person name="Mount S.M."/>
            <person name="Mu X."/>
            <person name="Myers E."/>
            <person name="Negre B."/>
            <person name="Newfeld S."/>
            <person name="Nielsen R."/>
            <person name="Noor M.A."/>
            <person name="O'Grady P."/>
            <person name="Pachter L."/>
            <person name="Papaceit M."/>
            <person name="Parisi M.J."/>
            <person name="Parisi M."/>
            <person name="Parts L."/>
            <person name="Pedersen J.S."/>
            <person name="Pesole G."/>
            <person name="Phillippy A.M."/>
            <person name="Ponting C.P."/>
            <person name="Pop M."/>
            <person name="Porcelli D."/>
            <person name="Powell J.R."/>
            <person name="Prohaska S."/>
            <person name="Pruitt K."/>
            <person name="Puig M."/>
            <person name="Quesneville H."/>
            <person name="Ram K.R."/>
            <person name="Rand D."/>
            <person name="Rasmussen M.D."/>
            <person name="Reed L.K."/>
            <person name="Reenan R."/>
            <person name="Reily A."/>
            <person name="Remington K.A."/>
            <person name="Rieger T.T."/>
            <person name="Ritchie M.G."/>
            <person name="Robin C."/>
            <person name="Rogers Y.H."/>
            <person name="Rohde C."/>
            <person name="Rozas J."/>
            <person name="Rubenfield M.J."/>
            <person name="Ruiz A."/>
            <person name="Russo S."/>
            <person name="Salzberg S.L."/>
            <person name="Sanchez-Gracia A."/>
            <person name="Saranga D.J."/>
            <person name="Sato H."/>
            <person name="Schaeffer S.W."/>
            <person name="Schatz M.C."/>
            <person name="Schlenke T."/>
            <person name="Schwartz R."/>
            <person name="Segarra C."/>
            <person name="Singh R.S."/>
            <person name="Sirot L."/>
            <person name="Sirota M."/>
            <person name="Sisneros N.B."/>
            <person name="Smith C.D."/>
            <person name="Smith T.F."/>
            <person name="Spieth J."/>
            <person name="Stage D.E."/>
            <person name="Stark A."/>
            <person name="Stephan W."/>
            <person name="Strausberg R.L."/>
            <person name="Strempel S."/>
            <person name="Sturgill D."/>
            <person name="Sutton G."/>
            <person name="Sutton G.G."/>
            <person name="Tao W."/>
            <person name="Teichmann S."/>
            <person name="Tobari Y.N."/>
            <person name="Tomimura Y."/>
            <person name="Tsolas J.M."/>
            <person name="Valente V.L."/>
            <person name="Venter E."/>
            <person name="Venter J.C."/>
            <person name="Vicario S."/>
            <person name="Vieira F.G."/>
            <person name="Vilella A.J."/>
            <person name="Villasante A."/>
            <person name="Walenz B."/>
            <person name="Wang J."/>
            <person name="Wasserman M."/>
            <person name="Watts T."/>
            <person name="Wilson D."/>
            <person name="Wilson R.K."/>
            <person name="Wing R.A."/>
            <person name="Wolfner M.F."/>
            <person name="Wong A."/>
            <person name="Wong G.K."/>
            <person name="Wu C.I."/>
            <person name="Wu G."/>
            <person name="Yamamoto D."/>
            <person name="Yang H.P."/>
            <person name="Yang S.P."/>
            <person name="Yorke J.A."/>
            <person name="Yoshida K."/>
            <person name="Zdobnov E."/>
            <person name="Zhang P."/>
            <person name="Zhang Y."/>
            <person name="Zimin A.V."/>
            <person name="Baldwin J."/>
            <person name="Abdouelleil A."/>
            <person name="Abdulkadir J."/>
            <person name="Abebe A."/>
            <person name="Abera B."/>
            <person name="Abreu J."/>
            <person name="Acer S.C."/>
            <person name="Aftuck L."/>
            <person name="Alexander A."/>
            <person name="An P."/>
            <person name="Anderson E."/>
            <person name="Anderson S."/>
            <person name="Arachi H."/>
            <person name="Azer M."/>
            <person name="Bachantsang P."/>
            <person name="Barry A."/>
            <person name="Bayul T."/>
            <person name="Berlin A."/>
            <person name="Bessette D."/>
            <person name="Bloom T."/>
            <person name="Blye J."/>
            <person name="Boguslavskiy L."/>
            <person name="Bonnet C."/>
            <person name="Boukhgalter B."/>
            <person name="Bourzgui I."/>
            <person name="Brown A."/>
            <person name="Cahill P."/>
            <person name="Channer S."/>
            <person name="Cheshatsang Y."/>
            <person name="Chuda L."/>
            <person name="Citroen M."/>
            <person name="Collymore A."/>
            <person name="Cooke P."/>
            <person name="Costello M."/>
            <person name="D'Aco K."/>
            <person name="Daza R."/>
            <person name="De Haan G."/>
            <person name="DeGray S."/>
            <person name="DeMaso C."/>
            <person name="Dhargay N."/>
            <person name="Dooley K."/>
            <person name="Dooley E."/>
            <person name="Doricent M."/>
            <person name="Dorje P."/>
            <person name="Dorjee K."/>
            <person name="Dupes A."/>
            <person name="Elong R."/>
            <person name="Falk J."/>
            <person name="Farina A."/>
            <person name="Faro S."/>
            <person name="Ferguson D."/>
            <person name="Fisher S."/>
            <person name="Foley C.D."/>
            <person name="Franke A."/>
            <person name="Friedrich D."/>
            <person name="Gadbois L."/>
            <person name="Gearin G."/>
            <person name="Gearin C.R."/>
            <person name="Giannoukos G."/>
            <person name="Goode T."/>
            <person name="Graham J."/>
            <person name="Grandbois E."/>
            <person name="Grewal S."/>
            <person name="Gyaltsen K."/>
            <person name="Hafez N."/>
            <person name="Hagos B."/>
            <person name="Hall J."/>
            <person name="Henson C."/>
            <person name="Hollinger A."/>
            <person name="Honan T."/>
            <person name="Huard M.D."/>
            <person name="Hughes L."/>
            <person name="Hurhula B."/>
            <person name="Husby M.E."/>
            <person name="Kamat A."/>
            <person name="Kanga B."/>
            <person name="Kashin S."/>
            <person name="Khazanovich D."/>
            <person name="Kisner P."/>
            <person name="Lance K."/>
            <person name="Lara M."/>
            <person name="Lee W."/>
            <person name="Lennon N."/>
            <person name="Letendre F."/>
            <person name="LeVine R."/>
            <person name="Lipovsky A."/>
            <person name="Liu X."/>
            <person name="Liu J."/>
            <person name="Liu S."/>
            <person name="Lokyitsang T."/>
            <person name="Lokyitsang Y."/>
            <person name="Lubonja R."/>
            <person name="Lui A."/>
            <person name="MacDonald P."/>
            <person name="Magnisalis V."/>
            <person name="Maru K."/>
            <person name="Matthews C."/>
            <person name="McCusker W."/>
            <person name="McDonough S."/>
            <person name="Mehta T."/>
            <person name="Meldrim J."/>
            <person name="Meneus L."/>
            <person name="Mihai O."/>
            <person name="Mihalev A."/>
            <person name="Mihova T."/>
            <person name="Mittelman R."/>
            <person name="Mlenga V."/>
            <person name="Montmayeur A."/>
            <person name="Mulrain L."/>
            <person name="Navidi A."/>
            <person name="Naylor J."/>
            <person name="Negash T."/>
            <person name="Nguyen T."/>
            <person name="Nguyen N."/>
            <person name="Nicol R."/>
            <person name="Norbu C."/>
            <person name="Norbu N."/>
            <person name="Novod N."/>
            <person name="O'Neill B."/>
            <person name="Osman S."/>
            <person name="Markiewicz E."/>
            <person name="Oyono O.L."/>
            <person name="Patti C."/>
            <person name="Phunkhang P."/>
            <person name="Pierre F."/>
            <person name="Priest M."/>
            <person name="Raghuraman S."/>
            <person name="Rege F."/>
            <person name="Reyes R."/>
            <person name="Rise C."/>
            <person name="Rogov P."/>
            <person name="Ross K."/>
            <person name="Ryan E."/>
            <person name="Settipalli S."/>
            <person name="Shea T."/>
            <person name="Sherpa N."/>
            <person name="Shi L."/>
            <person name="Shih D."/>
            <person name="Sparrow T."/>
            <person name="Spaulding J."/>
            <person name="Stalker J."/>
            <person name="Stange-Thomann N."/>
            <person name="Stavropoulos S."/>
            <person name="Stone C."/>
            <person name="Strader C."/>
            <person name="Tesfaye S."/>
            <person name="Thomson T."/>
            <person name="Thoulutsang Y."/>
            <person name="Thoulutsang D."/>
            <person name="Topham K."/>
            <person name="Topping I."/>
            <person name="Tsamla T."/>
            <person name="Vassiliev H."/>
            <person name="Vo A."/>
            <person name="Wangchuk T."/>
            <person name="Wangdi T."/>
            <person name="Weiand M."/>
            <person name="Wilkinson J."/>
            <person name="Wilson A."/>
            <person name="Yadav S."/>
            <person name="Young G."/>
            <person name="Yu Q."/>
            <person name="Zembek L."/>
            <person name="Zhong D."/>
            <person name="Zimmer A."/>
            <person name="Zwirko Z."/>
            <person name="Jaffe D.B."/>
            <person name="Alvarez P."/>
            <person name="Brockman W."/>
            <person name="Butler J."/>
            <person name="Chin C."/>
            <person name="Gnerre S."/>
            <person name="Grabherr M."/>
            <person name="Kleber M."/>
            <person name="Mauceli E."/>
            <person name="MacCallum I."/>
        </authorList>
    </citation>
    <scope>NUCLEOTIDE SEQUENCE [LARGE SCALE GENOMIC DNA]</scope>
    <source>
        <strain evidence="6">white501</strain>
    </source>
</reference>
<dbReference type="Proteomes" id="UP000000304">
    <property type="component" value="Chromosome 3L"/>
</dbReference>
<feature type="compositionally biased region" description="Basic residues" evidence="4">
    <location>
        <begin position="16"/>
        <end position="28"/>
    </location>
</feature>
<dbReference type="PANTHER" id="PTHR13486">
    <property type="entry name" value="TELOMERE LENGTH AND SILENCING PROTEIN 1 TLS1 FAMILY MEMBER"/>
    <property type="match status" value="1"/>
</dbReference>
<dbReference type="GO" id="GO:0000398">
    <property type="term" value="P:mRNA splicing, via spliceosome"/>
    <property type="evidence" value="ECO:0007669"/>
    <property type="project" value="TreeGrafter"/>
</dbReference>
<dbReference type="OrthoDB" id="5627at2759"/>
<dbReference type="PhylomeDB" id="B4QMI5"/>
<organism evidence="5 6">
    <name type="scientific">Drosophila simulans</name>
    <name type="common">Fruit fly</name>
    <dbReference type="NCBI Taxonomy" id="7240"/>
    <lineage>
        <taxon>Eukaryota</taxon>
        <taxon>Metazoa</taxon>
        <taxon>Ecdysozoa</taxon>
        <taxon>Arthropoda</taxon>
        <taxon>Hexapoda</taxon>
        <taxon>Insecta</taxon>
        <taxon>Pterygota</taxon>
        <taxon>Neoptera</taxon>
        <taxon>Endopterygota</taxon>
        <taxon>Diptera</taxon>
        <taxon>Brachycera</taxon>
        <taxon>Muscomorpha</taxon>
        <taxon>Ephydroidea</taxon>
        <taxon>Drosophilidae</taxon>
        <taxon>Drosophila</taxon>
        <taxon>Sophophora</taxon>
    </lineage>
</organism>
<evidence type="ECO:0000256" key="1">
    <source>
        <dbReference type="ARBA" id="ARBA00004123"/>
    </source>
</evidence>
<dbReference type="OMA" id="NIKTGGM"/>
<evidence type="ECO:0000256" key="4">
    <source>
        <dbReference type="SAM" id="MobiDB-lite"/>
    </source>
</evidence>
<keyword evidence="3" id="KW-0539">Nucleus</keyword>
<feature type="region of interest" description="Disordered" evidence="4">
    <location>
        <begin position="135"/>
        <end position="154"/>
    </location>
</feature>
<comment type="subcellular location">
    <subcellularLocation>
        <location evidence="1">Nucleus</location>
    </subcellularLocation>
</comment>
<sequence length="286" mass="32903">MSDAEESKAEATTKVLFKKAGRKNLRQRKNSDEEEKEEQLTLDEIKERQRLRQRPNGVSLVGLALGKKIAPEEELAIKDPFNVKTGGLVNMKQLKSGKMKEADDAYDVGIGTQFSAETNKRDEDEEMMKYIEQELQKRKGGGTEDAAEDDGDVNKYLTPEDAALYALPDHLRQSSSHRSEEMLSNQMLNGIPEVDLGIRPREAKQKLLQDAKNKKDGPSQFVPTNMAVNFMQHNRFNIEDNSDQRRRKREEREGNKSAQHQTNPNGVKRATDDYHYDKFRKQFRRY</sequence>
<keyword evidence="6" id="KW-1185">Reference proteome</keyword>
<feature type="compositionally biased region" description="Basic and acidic residues" evidence="4">
    <location>
        <begin position="236"/>
        <end position="255"/>
    </location>
</feature>
<feature type="compositionally biased region" description="Polar residues" evidence="4">
    <location>
        <begin position="256"/>
        <end position="265"/>
    </location>
</feature>
<evidence type="ECO:0000313" key="6">
    <source>
        <dbReference type="Proteomes" id="UP000000304"/>
    </source>
</evidence>
<feature type="region of interest" description="Disordered" evidence="4">
    <location>
        <begin position="1"/>
        <end position="40"/>
    </location>
</feature>
<dbReference type="AlphaFoldDB" id="B4QMI5"/>
<accession>B4QMI5</accession>
<feature type="compositionally biased region" description="Basic and acidic residues" evidence="4">
    <location>
        <begin position="269"/>
        <end position="278"/>
    </location>
</feature>
<evidence type="ECO:0000256" key="2">
    <source>
        <dbReference type="ARBA" id="ARBA00007643"/>
    </source>
</evidence>
<evidence type="ECO:0000313" key="5">
    <source>
        <dbReference type="EMBL" id="EDX08842.1"/>
    </source>
</evidence>
<comment type="similarity">
    <text evidence="2">Belongs to the TLS1 family.</text>
</comment>
<dbReference type="STRING" id="7240.B4QMI5"/>
<protein>
    <submittedName>
        <fullName evidence="5">GD13638</fullName>
    </submittedName>
</protein>
<dbReference type="GO" id="GO:0005681">
    <property type="term" value="C:spliceosomal complex"/>
    <property type="evidence" value="ECO:0007669"/>
    <property type="project" value="TreeGrafter"/>
</dbReference>
<dbReference type="EMBL" id="CM000363">
    <property type="protein sequence ID" value="EDX08842.1"/>
    <property type="molecule type" value="Genomic_DNA"/>
</dbReference>
<dbReference type="PANTHER" id="PTHR13486:SF2">
    <property type="entry name" value="SPLICING FACTOR C9ORF78"/>
    <property type="match status" value="1"/>
</dbReference>
<proteinExistence type="inferred from homology"/>
<dbReference type="HOGENOM" id="CLU_053736_1_0_1"/>
<gene>
    <name evidence="5" type="primary">Dsim\GD13638</name>
    <name evidence="5" type="ORF">Dsim_GD13638</name>
</gene>
<feature type="region of interest" description="Disordered" evidence="4">
    <location>
        <begin position="232"/>
        <end position="278"/>
    </location>
</feature>
<feature type="compositionally biased region" description="Basic and acidic residues" evidence="4">
    <location>
        <begin position="1"/>
        <end position="11"/>
    </location>
</feature>
<evidence type="ECO:0000256" key="3">
    <source>
        <dbReference type="ARBA" id="ARBA00023242"/>
    </source>
</evidence>
<name>B4QMI5_DROSI</name>